<dbReference type="Gene3D" id="3.40.30.10">
    <property type="entry name" value="Glutaredoxin"/>
    <property type="match status" value="1"/>
</dbReference>
<evidence type="ECO:0008006" key="3">
    <source>
        <dbReference type="Google" id="ProtNLM"/>
    </source>
</evidence>
<name>A0A1X7JKN5_9BACT</name>
<dbReference type="OrthoDB" id="6399635at2"/>
<dbReference type="InterPro" id="IPR036249">
    <property type="entry name" value="Thioredoxin-like_sf"/>
</dbReference>
<dbReference type="Proteomes" id="UP000193804">
    <property type="component" value="Unassembled WGS sequence"/>
</dbReference>
<proteinExistence type="predicted"/>
<dbReference type="SUPFAM" id="SSF52833">
    <property type="entry name" value="Thioredoxin-like"/>
    <property type="match status" value="1"/>
</dbReference>
<evidence type="ECO:0000313" key="1">
    <source>
        <dbReference type="EMBL" id="SMG28420.1"/>
    </source>
</evidence>
<sequence>MKRTYLLVLLAATTLNQVVSQSKSKEEILTEWDEYYTSEKKEILPDGLNFQPYLYKGTNLDRKPVQNFGEYPQKILFYWSADCRYCKKELDDLERIISEQPYLKDSILVIMRVDKQNREWSLQNKNDYYILSRNKKDFMRLPVPLLFLSEKILKESKLMGAPHTLFLNSHQEVEAIKSGYMVDSRKSEMEEANYEFLKWKINQHLNPE</sequence>
<reference evidence="2" key="1">
    <citation type="submission" date="2017-04" db="EMBL/GenBank/DDBJ databases">
        <authorList>
            <person name="Varghese N."/>
            <person name="Submissions S."/>
        </authorList>
    </citation>
    <scope>NUCLEOTIDE SEQUENCE [LARGE SCALE GENOMIC DNA]</scope>
    <source>
        <strain evidence="2">DSM 4125</strain>
    </source>
</reference>
<dbReference type="EMBL" id="FXAW01000003">
    <property type="protein sequence ID" value="SMG28420.1"/>
    <property type="molecule type" value="Genomic_DNA"/>
</dbReference>
<protein>
    <recommendedName>
        <fullName evidence="3">AhpC/TSA family protein</fullName>
    </recommendedName>
</protein>
<dbReference type="AlphaFoldDB" id="A0A1X7JKN5"/>
<keyword evidence="2" id="KW-1185">Reference proteome</keyword>
<evidence type="ECO:0000313" key="2">
    <source>
        <dbReference type="Proteomes" id="UP000193804"/>
    </source>
</evidence>
<dbReference type="RefSeq" id="WP_085516630.1">
    <property type="nucleotide sequence ID" value="NZ_FXAW01000003.1"/>
</dbReference>
<gene>
    <name evidence="1" type="ORF">SAMN05661096_01701</name>
</gene>
<dbReference type="STRING" id="1028.SAMN05661096_01701"/>
<organism evidence="1 2">
    <name type="scientific">Marivirga sericea</name>
    <dbReference type="NCBI Taxonomy" id="1028"/>
    <lineage>
        <taxon>Bacteria</taxon>
        <taxon>Pseudomonadati</taxon>
        <taxon>Bacteroidota</taxon>
        <taxon>Cytophagia</taxon>
        <taxon>Cytophagales</taxon>
        <taxon>Marivirgaceae</taxon>
        <taxon>Marivirga</taxon>
    </lineage>
</organism>
<accession>A0A1X7JKN5</accession>